<dbReference type="SUPFAM" id="SSF55797">
    <property type="entry name" value="PR-1-like"/>
    <property type="match status" value="1"/>
</dbReference>
<keyword evidence="1" id="KW-0732">Signal</keyword>
<reference evidence="3" key="1">
    <citation type="submission" date="2019-11" db="UniProtKB">
        <authorList>
            <consortium name="WormBaseParasite"/>
        </authorList>
    </citation>
    <scope>IDENTIFICATION</scope>
</reference>
<dbReference type="Pfam" id="PF00188">
    <property type="entry name" value="CAP"/>
    <property type="match status" value="1"/>
</dbReference>
<accession>A0A5K3FRI0</accession>
<protein>
    <submittedName>
        <fullName evidence="3">SCP domain-containing protein</fullName>
    </submittedName>
</protein>
<dbReference type="Gene3D" id="3.40.33.10">
    <property type="entry name" value="CAP"/>
    <property type="match status" value="1"/>
</dbReference>
<dbReference type="SMART" id="SM00198">
    <property type="entry name" value="SCP"/>
    <property type="match status" value="1"/>
</dbReference>
<dbReference type="InterPro" id="IPR035940">
    <property type="entry name" value="CAP_sf"/>
</dbReference>
<dbReference type="AlphaFoldDB" id="A0A5K3FRI0"/>
<evidence type="ECO:0000256" key="1">
    <source>
        <dbReference type="SAM" id="SignalP"/>
    </source>
</evidence>
<dbReference type="InterPro" id="IPR014044">
    <property type="entry name" value="CAP_dom"/>
</dbReference>
<feature type="signal peptide" evidence="1">
    <location>
        <begin position="1"/>
        <end position="16"/>
    </location>
</feature>
<sequence>MQLLIAISAFIWLVMAESPTDKEREEIVEFHTCIHETVNPPASNMQLMHYSLELENLAKQAAELRCAGSGVDPSVHTQFQGCGIIANSDNRENKSIVDNLNAIYELEKPAYSYDTNMCTGYCLDSKTMMRSQTTAVGCTTEACQDGKGVFTVCIYKLGEFDPQDRPYEKGQSCSKCHNGFACYRNQFKEPSTTVPTTSSATIASAFRSCLLLC</sequence>
<evidence type="ECO:0000313" key="3">
    <source>
        <dbReference type="WBParaSite" id="MCU_010749-RA"/>
    </source>
</evidence>
<feature type="domain" description="SCP" evidence="2">
    <location>
        <begin position="22"/>
        <end position="158"/>
    </location>
</feature>
<feature type="chain" id="PRO_5024412159" evidence="1">
    <location>
        <begin position="17"/>
        <end position="213"/>
    </location>
</feature>
<organism evidence="3">
    <name type="scientific">Mesocestoides corti</name>
    <name type="common">Flatworm</name>
    <dbReference type="NCBI Taxonomy" id="53468"/>
    <lineage>
        <taxon>Eukaryota</taxon>
        <taxon>Metazoa</taxon>
        <taxon>Spiralia</taxon>
        <taxon>Lophotrochozoa</taxon>
        <taxon>Platyhelminthes</taxon>
        <taxon>Cestoda</taxon>
        <taxon>Eucestoda</taxon>
        <taxon>Cyclophyllidea</taxon>
        <taxon>Mesocestoididae</taxon>
        <taxon>Mesocestoides</taxon>
    </lineage>
</organism>
<dbReference type="WBParaSite" id="MCU_010749-RA">
    <property type="protein sequence ID" value="MCU_010749-RA"/>
    <property type="gene ID" value="MCU_010749"/>
</dbReference>
<proteinExistence type="predicted"/>
<name>A0A5K3FRI0_MESCO</name>
<evidence type="ECO:0000259" key="2">
    <source>
        <dbReference type="SMART" id="SM00198"/>
    </source>
</evidence>